<accession>A0ABN8AFL9</accession>
<organism evidence="2 3">
    <name type="scientific">Sutcliffiella rhizosphaerae</name>
    <dbReference type="NCBI Taxonomy" id="2880967"/>
    <lineage>
        <taxon>Bacteria</taxon>
        <taxon>Bacillati</taxon>
        <taxon>Bacillota</taxon>
        <taxon>Bacilli</taxon>
        <taxon>Bacillales</taxon>
        <taxon>Bacillaceae</taxon>
        <taxon>Sutcliffiella</taxon>
    </lineage>
</organism>
<evidence type="ECO:0000259" key="1">
    <source>
        <dbReference type="PROSITE" id="PS51186"/>
    </source>
</evidence>
<evidence type="ECO:0000313" key="2">
    <source>
        <dbReference type="EMBL" id="CAG9621963.1"/>
    </source>
</evidence>
<protein>
    <submittedName>
        <fullName evidence="2">N-acetyltransferase YodP</fullName>
        <ecNumber evidence="2">2.3.1.-</ecNumber>
    </submittedName>
</protein>
<keyword evidence="3" id="KW-1185">Reference proteome</keyword>
<dbReference type="PROSITE" id="PS51186">
    <property type="entry name" value="GNAT"/>
    <property type="match status" value="1"/>
</dbReference>
<comment type="caution">
    <text evidence="2">The sequence shown here is derived from an EMBL/GenBank/DDBJ whole genome shotgun (WGS) entry which is preliminary data.</text>
</comment>
<dbReference type="InterPro" id="IPR000182">
    <property type="entry name" value="GNAT_dom"/>
</dbReference>
<keyword evidence="2" id="KW-0808">Transferase</keyword>
<gene>
    <name evidence="2" type="primary">yodP</name>
    <name evidence="2" type="ORF">BACCIP111883_02754</name>
</gene>
<dbReference type="RefSeq" id="WP_230502011.1">
    <property type="nucleotide sequence ID" value="NZ_CAKJTJ010000015.1"/>
</dbReference>
<dbReference type="Proteomes" id="UP000789833">
    <property type="component" value="Unassembled WGS sequence"/>
</dbReference>
<dbReference type="EC" id="2.3.1.-" evidence="2"/>
<dbReference type="Pfam" id="PF00583">
    <property type="entry name" value="Acetyltransf_1"/>
    <property type="match status" value="1"/>
</dbReference>
<feature type="domain" description="N-acetyltransferase" evidence="1">
    <location>
        <begin position="131"/>
        <end position="282"/>
    </location>
</feature>
<dbReference type="EMBL" id="CAKJTJ010000015">
    <property type="protein sequence ID" value="CAG9621963.1"/>
    <property type="molecule type" value="Genomic_DNA"/>
</dbReference>
<sequence>MTNNNGENLIVSTESYYLYGYRDLHNKRLKIEDFRGDVLNIINQIQSWGNDSNVEKIIIKTRKEFVKQLLEVGFLLEAVVPGYFLGSDMYFLCKYNSSERYNSEWWCDEDTILGNVRNRENKGLNNLDSSLILRIATKDDAERLSNFYSSVFSIYPVPIDQPSYIEEQIDTGTIFMLMEEKGYIIAAASAEINNTYKNAEITDCATLPGNRKGGYMNHIIRSLEKELLNKQIYCSYSIARSLSFGMNAVLQNLHYTYTGRLKNNCYIFDKMEDMNVWYKDLTNKNAKNLAILDGN</sequence>
<dbReference type="InterPro" id="IPR022525">
    <property type="entry name" value="GNAT_AblB"/>
</dbReference>
<proteinExistence type="predicted"/>
<dbReference type="SUPFAM" id="SSF55729">
    <property type="entry name" value="Acyl-CoA N-acyltransferases (Nat)"/>
    <property type="match status" value="1"/>
</dbReference>
<reference evidence="2 3" key="1">
    <citation type="submission" date="2021-10" db="EMBL/GenBank/DDBJ databases">
        <authorList>
            <person name="Criscuolo A."/>
        </authorList>
    </citation>
    <scope>NUCLEOTIDE SEQUENCE [LARGE SCALE GENOMIC DNA]</scope>
    <source>
        <strain evidence="3">CIP 111883</strain>
    </source>
</reference>
<dbReference type="GO" id="GO:0016746">
    <property type="term" value="F:acyltransferase activity"/>
    <property type="evidence" value="ECO:0007669"/>
    <property type="project" value="UniProtKB-KW"/>
</dbReference>
<evidence type="ECO:0000313" key="3">
    <source>
        <dbReference type="Proteomes" id="UP000789833"/>
    </source>
</evidence>
<name>A0ABN8AFL9_9BACI</name>
<dbReference type="Gene3D" id="3.40.630.30">
    <property type="match status" value="1"/>
</dbReference>
<keyword evidence="2" id="KW-0012">Acyltransferase</keyword>
<dbReference type="InterPro" id="IPR016181">
    <property type="entry name" value="Acyl_CoA_acyltransferase"/>
</dbReference>
<dbReference type="NCBIfam" id="TIGR03827">
    <property type="entry name" value="GNAT_ablB"/>
    <property type="match status" value="1"/>
</dbReference>